<keyword evidence="1" id="KW-0472">Membrane</keyword>
<dbReference type="EMBL" id="JAATJH010000004">
    <property type="protein sequence ID" value="NJC27064.1"/>
    <property type="molecule type" value="Genomic_DNA"/>
</dbReference>
<comment type="caution">
    <text evidence="2">The sequence shown here is derived from an EMBL/GenBank/DDBJ whole genome shotgun (WGS) entry which is preliminary data.</text>
</comment>
<feature type="transmembrane region" description="Helical" evidence="1">
    <location>
        <begin position="16"/>
        <end position="37"/>
    </location>
</feature>
<sequence length="172" mass="18766">MLSLLIATYLFPDFTAGGWFTTVVYALAVVIFGMIGLEIYNVNKLSGLGQFYVLRNFTFYGHLATLVVVVGIVLMGLLRDDTSGADTFPFAGLVALLFGYASQTYSYVYLDSVVLRNRIGTTTNTIPLFNIDRAEESDEGLYVTSNDGGAILIERGNLSAENYAALREGLLD</sequence>
<gene>
    <name evidence="2" type="ORF">GGR27_002577</name>
</gene>
<protein>
    <submittedName>
        <fullName evidence="2">Uncharacterized protein</fullName>
    </submittedName>
</protein>
<proteinExistence type="predicted"/>
<name>A0ABX0XDT1_9BACT</name>
<keyword evidence="1" id="KW-1133">Transmembrane helix</keyword>
<dbReference type="RefSeq" id="WP_168037827.1">
    <property type="nucleotide sequence ID" value="NZ_JAATJH010000004.1"/>
</dbReference>
<organism evidence="2 3">
    <name type="scientific">Neolewinella antarctica</name>
    <dbReference type="NCBI Taxonomy" id="442734"/>
    <lineage>
        <taxon>Bacteria</taxon>
        <taxon>Pseudomonadati</taxon>
        <taxon>Bacteroidota</taxon>
        <taxon>Saprospiria</taxon>
        <taxon>Saprospirales</taxon>
        <taxon>Lewinellaceae</taxon>
        <taxon>Neolewinella</taxon>
    </lineage>
</organism>
<keyword evidence="3" id="KW-1185">Reference proteome</keyword>
<evidence type="ECO:0000313" key="2">
    <source>
        <dbReference type="EMBL" id="NJC27064.1"/>
    </source>
</evidence>
<reference evidence="2 3" key="1">
    <citation type="submission" date="2020-03" db="EMBL/GenBank/DDBJ databases">
        <title>Genomic Encyclopedia of Type Strains, Phase IV (KMG-IV): sequencing the most valuable type-strain genomes for metagenomic binning, comparative biology and taxonomic classification.</title>
        <authorList>
            <person name="Goeker M."/>
        </authorList>
    </citation>
    <scope>NUCLEOTIDE SEQUENCE [LARGE SCALE GENOMIC DNA]</scope>
    <source>
        <strain evidence="2 3">DSM 105096</strain>
    </source>
</reference>
<evidence type="ECO:0000256" key="1">
    <source>
        <dbReference type="SAM" id="Phobius"/>
    </source>
</evidence>
<feature type="transmembrane region" description="Helical" evidence="1">
    <location>
        <begin position="57"/>
        <end position="78"/>
    </location>
</feature>
<evidence type="ECO:0000313" key="3">
    <source>
        <dbReference type="Proteomes" id="UP000770785"/>
    </source>
</evidence>
<keyword evidence="1" id="KW-0812">Transmembrane</keyword>
<feature type="transmembrane region" description="Helical" evidence="1">
    <location>
        <begin position="90"/>
        <end position="110"/>
    </location>
</feature>
<dbReference type="Proteomes" id="UP000770785">
    <property type="component" value="Unassembled WGS sequence"/>
</dbReference>
<accession>A0ABX0XDT1</accession>